<name>A0A8X6FBD6_TRICU</name>
<comment type="caution">
    <text evidence="1">The sequence shown here is derived from an EMBL/GenBank/DDBJ whole genome shotgun (WGS) entry which is preliminary data.</text>
</comment>
<reference evidence="1" key="1">
    <citation type="submission" date="2020-07" db="EMBL/GenBank/DDBJ databases">
        <title>Multicomponent nature underlies the extraordinary mechanical properties of spider dragline silk.</title>
        <authorList>
            <person name="Kono N."/>
            <person name="Nakamura H."/>
            <person name="Mori M."/>
            <person name="Yoshida Y."/>
            <person name="Ohtoshi R."/>
            <person name="Malay A.D."/>
            <person name="Moran D.A.P."/>
            <person name="Tomita M."/>
            <person name="Numata K."/>
            <person name="Arakawa K."/>
        </authorList>
    </citation>
    <scope>NUCLEOTIDE SEQUENCE</scope>
</reference>
<accession>A0A8X6FBD6</accession>
<protein>
    <submittedName>
        <fullName evidence="1">Uncharacterized protein</fullName>
    </submittedName>
</protein>
<evidence type="ECO:0000313" key="1">
    <source>
        <dbReference type="EMBL" id="GFQ74982.1"/>
    </source>
</evidence>
<keyword evidence="2" id="KW-1185">Reference proteome</keyword>
<dbReference type="Proteomes" id="UP000887116">
    <property type="component" value="Unassembled WGS sequence"/>
</dbReference>
<gene>
    <name evidence="1" type="ORF">TNCT_122351</name>
</gene>
<sequence>MHCPDMMTNYRNQIKENLSISEAVNDEDHSWVRLKPIITEAVSEILLVLGKKKYKDWDDLECGIMREIKIEHIDSWYKNTTPEFR</sequence>
<organism evidence="1 2">
    <name type="scientific">Trichonephila clavata</name>
    <name type="common">Joro spider</name>
    <name type="synonym">Nephila clavata</name>
    <dbReference type="NCBI Taxonomy" id="2740835"/>
    <lineage>
        <taxon>Eukaryota</taxon>
        <taxon>Metazoa</taxon>
        <taxon>Ecdysozoa</taxon>
        <taxon>Arthropoda</taxon>
        <taxon>Chelicerata</taxon>
        <taxon>Arachnida</taxon>
        <taxon>Araneae</taxon>
        <taxon>Araneomorphae</taxon>
        <taxon>Entelegynae</taxon>
        <taxon>Araneoidea</taxon>
        <taxon>Nephilidae</taxon>
        <taxon>Trichonephila</taxon>
    </lineage>
</organism>
<dbReference type="EMBL" id="BMAO01011620">
    <property type="protein sequence ID" value="GFQ74982.1"/>
    <property type="molecule type" value="Genomic_DNA"/>
</dbReference>
<proteinExistence type="predicted"/>
<dbReference type="AlphaFoldDB" id="A0A8X6FBD6"/>
<evidence type="ECO:0000313" key="2">
    <source>
        <dbReference type="Proteomes" id="UP000887116"/>
    </source>
</evidence>